<dbReference type="EMBL" id="CM039431">
    <property type="protein sequence ID" value="KAI4338291.1"/>
    <property type="molecule type" value="Genomic_DNA"/>
</dbReference>
<keyword evidence="2" id="KW-1185">Reference proteome</keyword>
<reference evidence="1 2" key="1">
    <citation type="journal article" date="2022" name="DNA Res.">
        <title>Chromosomal-level genome assembly of the orchid tree Bauhinia variegata (Leguminosae; Cercidoideae) supports the allotetraploid origin hypothesis of Bauhinia.</title>
        <authorList>
            <person name="Zhong Y."/>
            <person name="Chen Y."/>
            <person name="Zheng D."/>
            <person name="Pang J."/>
            <person name="Liu Y."/>
            <person name="Luo S."/>
            <person name="Meng S."/>
            <person name="Qian L."/>
            <person name="Wei D."/>
            <person name="Dai S."/>
            <person name="Zhou R."/>
        </authorList>
    </citation>
    <scope>NUCLEOTIDE SEQUENCE [LARGE SCALE GENOMIC DNA]</scope>
    <source>
        <strain evidence="1">BV-YZ2020</strain>
    </source>
</reference>
<sequence>MNLKCFLSSSTDSGSLCDSNPNQSGKNSWPELVGVNGEDAAKQIEKENHFVKAFVIFEGTIVIMDFRCDMVWVWINKHRVVSKVPQIG</sequence>
<dbReference type="Proteomes" id="UP000828941">
    <property type="component" value="Chromosome 6"/>
</dbReference>
<gene>
    <name evidence="1" type="ORF">L6164_016633</name>
</gene>
<evidence type="ECO:0000313" key="1">
    <source>
        <dbReference type="EMBL" id="KAI4338291.1"/>
    </source>
</evidence>
<evidence type="ECO:0000313" key="2">
    <source>
        <dbReference type="Proteomes" id="UP000828941"/>
    </source>
</evidence>
<accession>A0ACB9NQP6</accession>
<proteinExistence type="predicted"/>
<comment type="caution">
    <text evidence="1">The sequence shown here is derived from an EMBL/GenBank/DDBJ whole genome shotgun (WGS) entry which is preliminary data.</text>
</comment>
<protein>
    <submittedName>
        <fullName evidence="1">Uncharacterized protein</fullName>
    </submittedName>
</protein>
<name>A0ACB9NQP6_BAUVA</name>
<organism evidence="1 2">
    <name type="scientific">Bauhinia variegata</name>
    <name type="common">Purple orchid tree</name>
    <name type="synonym">Phanera variegata</name>
    <dbReference type="NCBI Taxonomy" id="167791"/>
    <lineage>
        <taxon>Eukaryota</taxon>
        <taxon>Viridiplantae</taxon>
        <taxon>Streptophyta</taxon>
        <taxon>Embryophyta</taxon>
        <taxon>Tracheophyta</taxon>
        <taxon>Spermatophyta</taxon>
        <taxon>Magnoliopsida</taxon>
        <taxon>eudicotyledons</taxon>
        <taxon>Gunneridae</taxon>
        <taxon>Pentapetalae</taxon>
        <taxon>rosids</taxon>
        <taxon>fabids</taxon>
        <taxon>Fabales</taxon>
        <taxon>Fabaceae</taxon>
        <taxon>Cercidoideae</taxon>
        <taxon>Cercideae</taxon>
        <taxon>Bauhiniinae</taxon>
        <taxon>Bauhinia</taxon>
    </lineage>
</organism>